<feature type="transmembrane region" description="Helical" evidence="6">
    <location>
        <begin position="16"/>
        <end position="35"/>
    </location>
</feature>
<keyword evidence="4 8" id="KW-0378">Hydrolase</keyword>
<reference evidence="8 9" key="1">
    <citation type="journal article" date="2018" name="Nat. Genet.">
        <title>The Rosa genome provides new insights in the design of modern roses.</title>
        <authorList>
            <person name="Bendahmane M."/>
        </authorList>
    </citation>
    <scope>NUCLEOTIDE SEQUENCE [LARGE SCALE GENOMIC DNA]</scope>
    <source>
        <strain evidence="9">cv. Old Blush</strain>
    </source>
</reference>
<name>A0A2P6PLF6_ROSCH</name>
<feature type="transmembrane region" description="Helical" evidence="6">
    <location>
        <begin position="467"/>
        <end position="488"/>
    </location>
</feature>
<dbReference type="PANTHER" id="PTHR47967">
    <property type="entry name" value="OS07G0603500 PROTEIN-RELATED"/>
    <property type="match status" value="1"/>
</dbReference>
<dbReference type="InterPro" id="IPR032861">
    <property type="entry name" value="TAXi_N"/>
</dbReference>
<evidence type="ECO:0000256" key="6">
    <source>
        <dbReference type="SAM" id="Phobius"/>
    </source>
</evidence>
<proteinExistence type="inferred from homology"/>
<organism evidence="8 9">
    <name type="scientific">Rosa chinensis</name>
    <name type="common">China rose</name>
    <dbReference type="NCBI Taxonomy" id="74649"/>
    <lineage>
        <taxon>Eukaryota</taxon>
        <taxon>Viridiplantae</taxon>
        <taxon>Streptophyta</taxon>
        <taxon>Embryophyta</taxon>
        <taxon>Tracheophyta</taxon>
        <taxon>Spermatophyta</taxon>
        <taxon>Magnoliopsida</taxon>
        <taxon>eudicotyledons</taxon>
        <taxon>Gunneridae</taxon>
        <taxon>Pentapetalae</taxon>
        <taxon>rosids</taxon>
        <taxon>fabids</taxon>
        <taxon>Rosales</taxon>
        <taxon>Rosaceae</taxon>
        <taxon>Rosoideae</taxon>
        <taxon>Rosoideae incertae sedis</taxon>
        <taxon>Rosa</taxon>
    </lineage>
</organism>
<dbReference type="GO" id="GO:0006508">
    <property type="term" value="P:proteolysis"/>
    <property type="evidence" value="ECO:0007669"/>
    <property type="project" value="UniProtKB-KW"/>
</dbReference>
<comment type="similarity">
    <text evidence="1">Belongs to the peptidase A1 family.</text>
</comment>
<dbReference type="InterPro" id="IPR032799">
    <property type="entry name" value="TAXi_C"/>
</dbReference>
<dbReference type="Pfam" id="PF14541">
    <property type="entry name" value="TAXi_C"/>
    <property type="match status" value="1"/>
</dbReference>
<evidence type="ECO:0000259" key="7">
    <source>
        <dbReference type="PROSITE" id="PS51767"/>
    </source>
</evidence>
<evidence type="ECO:0000256" key="5">
    <source>
        <dbReference type="ARBA" id="ARBA00023180"/>
    </source>
</evidence>
<dbReference type="InterPro" id="IPR034161">
    <property type="entry name" value="Pepsin-like_plant"/>
</dbReference>
<dbReference type="CDD" id="cd05476">
    <property type="entry name" value="pepsin_A_like_plant"/>
    <property type="match status" value="1"/>
</dbReference>
<comment type="caution">
    <text evidence="8">The sequence shown here is derived from an EMBL/GenBank/DDBJ whole genome shotgun (WGS) entry which is preliminary data.</text>
</comment>
<evidence type="ECO:0000256" key="1">
    <source>
        <dbReference type="ARBA" id="ARBA00007447"/>
    </source>
</evidence>
<dbReference type="GO" id="GO:0005576">
    <property type="term" value="C:extracellular region"/>
    <property type="evidence" value="ECO:0007669"/>
    <property type="project" value="TreeGrafter"/>
</dbReference>
<keyword evidence="2" id="KW-0645">Protease</keyword>
<dbReference type="PANTHER" id="PTHR47967:SF39">
    <property type="entry name" value="ASPARTYL PROTEASE FAMILY PROTEIN, PUTATIVE-RELATED"/>
    <property type="match status" value="1"/>
</dbReference>
<keyword evidence="5" id="KW-0325">Glycoprotein</keyword>
<dbReference type="Pfam" id="PF14543">
    <property type="entry name" value="TAXi_N"/>
    <property type="match status" value="1"/>
</dbReference>
<dbReference type="EMBL" id="PDCK01000044">
    <property type="protein sequence ID" value="PRQ22767.1"/>
    <property type="molecule type" value="Genomic_DNA"/>
</dbReference>
<dbReference type="Gene3D" id="2.40.70.10">
    <property type="entry name" value="Acid Proteases"/>
    <property type="match status" value="2"/>
</dbReference>
<dbReference type="InterPro" id="IPR033121">
    <property type="entry name" value="PEPTIDASE_A1"/>
</dbReference>
<dbReference type="InterPro" id="IPR051708">
    <property type="entry name" value="Plant_Aspart_Prot_A1"/>
</dbReference>
<feature type="domain" description="Peptidase A1" evidence="7">
    <location>
        <begin position="93"/>
        <end position="452"/>
    </location>
</feature>
<evidence type="ECO:0000256" key="4">
    <source>
        <dbReference type="ARBA" id="ARBA00022801"/>
    </source>
</evidence>
<dbReference type="Gramene" id="PRQ22767">
    <property type="protein sequence ID" value="PRQ22767"/>
    <property type="gene ID" value="RchiOBHm_Chr6g0253861"/>
</dbReference>
<sequence length="490" mass="54087">MAPLKPNNSFCHLGKYYYSMVVITIFSLHLVCFSFTTAANINNYNGGFSAHLIGKNSPNSPLYNHKNQKNFRRLAGPEMLQSTVATDPDGGGHLMKLSIGTPPFDIYVIADTGSTLLWIQCQPCKSCFKTKQAIFDPEKSSTYGNITCSESECRLIDEDSPQNYCKDNPQATCMYHYRYVDKSYSIGEVANEAITLKSTSGTDVILKDIVIGCGQDNSDERAGEYQMGRVGLGHGPLSFISQISPYVGGKRFSYCLVPLDTDPKIESNINFGNGSEVSGKDVVSTPLFDIEKSMNKYYVTVRGIAIGNEFLPFNPTETLLEEGNMLIDSGSALSYLPQEFYDRVVNKLVKTLDPKLELINYVDSKNTTSLCINAATISKAPNMAVHFDGGGKLQLTTERYLFRLEEEKLVCLGIRNTNRKAFHSNHTGVFGRNVMGNMLIGFDIDREVVSFKPTNCIKMPSAGGASIATHPFSIFSTCLFYLLLIVSLSC</sequence>
<dbReference type="GO" id="GO:0004190">
    <property type="term" value="F:aspartic-type endopeptidase activity"/>
    <property type="evidence" value="ECO:0007669"/>
    <property type="project" value="UniProtKB-KW"/>
</dbReference>
<dbReference type="Proteomes" id="UP000238479">
    <property type="component" value="Chromosome 6"/>
</dbReference>
<evidence type="ECO:0000256" key="3">
    <source>
        <dbReference type="ARBA" id="ARBA00022750"/>
    </source>
</evidence>
<evidence type="ECO:0000313" key="9">
    <source>
        <dbReference type="Proteomes" id="UP000238479"/>
    </source>
</evidence>
<keyword evidence="3" id="KW-0064">Aspartyl protease</keyword>
<dbReference type="FunFam" id="2.40.70.10:FF:000031">
    <property type="entry name" value="Aspartyl protease AED1"/>
    <property type="match status" value="1"/>
</dbReference>
<dbReference type="PROSITE" id="PS51767">
    <property type="entry name" value="PEPTIDASE_A1"/>
    <property type="match status" value="1"/>
</dbReference>
<dbReference type="AlphaFoldDB" id="A0A2P6PLF6"/>
<dbReference type="SUPFAM" id="SSF50630">
    <property type="entry name" value="Acid proteases"/>
    <property type="match status" value="1"/>
</dbReference>
<keyword evidence="6" id="KW-1133">Transmembrane helix</keyword>
<accession>A0A2P6PLF6</accession>
<keyword evidence="6" id="KW-0472">Membrane</keyword>
<dbReference type="EC" id="3.4.23.12" evidence="8"/>
<keyword evidence="9" id="KW-1185">Reference proteome</keyword>
<evidence type="ECO:0000313" key="8">
    <source>
        <dbReference type="EMBL" id="PRQ22767.1"/>
    </source>
</evidence>
<dbReference type="OrthoDB" id="2747330at2759"/>
<keyword evidence="6" id="KW-0812">Transmembrane</keyword>
<evidence type="ECO:0000256" key="2">
    <source>
        <dbReference type="ARBA" id="ARBA00022670"/>
    </source>
</evidence>
<protein>
    <submittedName>
        <fullName evidence="8">Putative nepenthesin</fullName>
        <ecNumber evidence="8">3.4.23.12</ecNumber>
    </submittedName>
</protein>
<gene>
    <name evidence="8" type="ORF">RchiOBHm_Chr6g0253861</name>
</gene>
<dbReference type="InterPro" id="IPR021109">
    <property type="entry name" value="Peptidase_aspartic_dom_sf"/>
</dbReference>